<dbReference type="AlphaFoldDB" id="A0A9W9UJ41"/>
<gene>
    <name evidence="1" type="ORF">N7541_012016</name>
</gene>
<sequence>MHSFLKSIESACPHSSTITKHHHLFSVFYNVAQRYYELGSPSPTMEEEQMQLRSDVDAQLAALGLQTHIMVGSDQDPQQGIFGQDASGTAMDHLRDEGDWEQDPWLARWFSFNQQMMGLVDGKDLPF</sequence>
<evidence type="ECO:0000313" key="2">
    <source>
        <dbReference type="Proteomes" id="UP001148299"/>
    </source>
</evidence>
<reference evidence="1" key="1">
    <citation type="submission" date="2022-12" db="EMBL/GenBank/DDBJ databases">
        <authorList>
            <person name="Petersen C."/>
        </authorList>
    </citation>
    <scope>NUCLEOTIDE SEQUENCE</scope>
    <source>
        <strain evidence="1">IBT 35675</strain>
    </source>
</reference>
<proteinExistence type="predicted"/>
<organism evidence="1 2">
    <name type="scientific">Penicillium brevicompactum</name>
    <dbReference type="NCBI Taxonomy" id="5074"/>
    <lineage>
        <taxon>Eukaryota</taxon>
        <taxon>Fungi</taxon>
        <taxon>Dikarya</taxon>
        <taxon>Ascomycota</taxon>
        <taxon>Pezizomycotina</taxon>
        <taxon>Eurotiomycetes</taxon>
        <taxon>Eurotiomycetidae</taxon>
        <taxon>Eurotiales</taxon>
        <taxon>Aspergillaceae</taxon>
        <taxon>Penicillium</taxon>
    </lineage>
</organism>
<protein>
    <submittedName>
        <fullName evidence="1">Uncharacterized protein</fullName>
    </submittedName>
</protein>
<dbReference type="EMBL" id="JAPZBR010000008">
    <property type="protein sequence ID" value="KAJ5342892.1"/>
    <property type="molecule type" value="Genomic_DNA"/>
</dbReference>
<dbReference type="Proteomes" id="UP001148299">
    <property type="component" value="Unassembled WGS sequence"/>
</dbReference>
<evidence type="ECO:0000313" key="1">
    <source>
        <dbReference type="EMBL" id="KAJ5342892.1"/>
    </source>
</evidence>
<comment type="caution">
    <text evidence="1">The sequence shown here is derived from an EMBL/GenBank/DDBJ whole genome shotgun (WGS) entry which is preliminary data.</text>
</comment>
<keyword evidence="2" id="KW-1185">Reference proteome</keyword>
<reference evidence="1" key="2">
    <citation type="journal article" date="2023" name="IMA Fungus">
        <title>Comparative genomic study of the Penicillium genus elucidates a diverse pangenome and 15 lateral gene transfer events.</title>
        <authorList>
            <person name="Petersen C."/>
            <person name="Sorensen T."/>
            <person name="Nielsen M.R."/>
            <person name="Sondergaard T.E."/>
            <person name="Sorensen J.L."/>
            <person name="Fitzpatrick D.A."/>
            <person name="Frisvad J.C."/>
            <person name="Nielsen K.L."/>
        </authorList>
    </citation>
    <scope>NUCLEOTIDE SEQUENCE</scope>
    <source>
        <strain evidence="1">IBT 35675</strain>
    </source>
</reference>
<name>A0A9W9UJ41_PENBR</name>
<accession>A0A9W9UJ41</accession>